<reference evidence="2 3" key="1">
    <citation type="submission" date="2024-02" db="EMBL/GenBank/DDBJ databases">
        <authorList>
            <person name="Chen Y."/>
            <person name="Shah S."/>
            <person name="Dougan E. K."/>
            <person name="Thang M."/>
            <person name="Chan C."/>
        </authorList>
    </citation>
    <scope>NUCLEOTIDE SEQUENCE [LARGE SCALE GENOMIC DNA]</scope>
</reference>
<sequence>MLMDLLYIFSNDLPKTWISLPWLTNPSGNSELTLQTRSLHLVALFCLLKRDFPEKLKAMDLTMLTCLNTPSRFVFRELDDDLVRNFKLDLDALENSVVCLAEFTWRKFQRVLDQWRGPYKSNENAYYVFHLLDLGCQLADKGDKGCIVDPQASNSTWNSICKIYLFAIPPADSVVVEAILASEFQDALQKFRSIIAESRRRRKELGCVACSRPKQPKAVAAWNDGICPVCLERLAAMQCPGFVPADAGVKLVNCGHCFHAACVAQIL</sequence>
<dbReference type="SUPFAM" id="SSF57850">
    <property type="entry name" value="RING/U-box"/>
    <property type="match status" value="1"/>
</dbReference>
<proteinExistence type="predicted"/>
<evidence type="ECO:0000313" key="2">
    <source>
        <dbReference type="EMBL" id="CAK9005338.1"/>
    </source>
</evidence>
<dbReference type="Gene3D" id="3.30.40.10">
    <property type="entry name" value="Zinc/RING finger domain, C3HC4 (zinc finger)"/>
    <property type="match status" value="1"/>
</dbReference>
<accession>A0ABP0ISH5</accession>
<evidence type="ECO:0008006" key="4">
    <source>
        <dbReference type="Google" id="ProtNLM"/>
    </source>
</evidence>
<evidence type="ECO:0000313" key="1">
    <source>
        <dbReference type="EMBL" id="CAK8988158.1"/>
    </source>
</evidence>
<evidence type="ECO:0000313" key="3">
    <source>
        <dbReference type="Proteomes" id="UP001642484"/>
    </source>
</evidence>
<protein>
    <recommendedName>
        <fullName evidence="4">RING-type domain-containing protein</fullName>
    </recommendedName>
</protein>
<dbReference type="InterPro" id="IPR013083">
    <property type="entry name" value="Znf_RING/FYVE/PHD"/>
</dbReference>
<keyword evidence="3" id="KW-1185">Reference proteome</keyword>
<comment type="caution">
    <text evidence="2">The sequence shown here is derived from an EMBL/GenBank/DDBJ whole genome shotgun (WGS) entry which is preliminary data.</text>
</comment>
<gene>
    <name evidence="1" type="ORF">CCMP2556_LOCUS1158</name>
    <name evidence="2" type="ORF">CCMP2556_LOCUS8030</name>
</gene>
<dbReference type="EMBL" id="CAXAMN010000381">
    <property type="protein sequence ID" value="CAK8988158.1"/>
    <property type="molecule type" value="Genomic_DNA"/>
</dbReference>
<organism evidence="2 3">
    <name type="scientific">Durusdinium trenchii</name>
    <dbReference type="NCBI Taxonomy" id="1381693"/>
    <lineage>
        <taxon>Eukaryota</taxon>
        <taxon>Sar</taxon>
        <taxon>Alveolata</taxon>
        <taxon>Dinophyceae</taxon>
        <taxon>Suessiales</taxon>
        <taxon>Symbiodiniaceae</taxon>
        <taxon>Durusdinium</taxon>
    </lineage>
</organism>
<dbReference type="Proteomes" id="UP001642484">
    <property type="component" value="Unassembled WGS sequence"/>
</dbReference>
<name>A0ABP0ISH5_9DINO</name>
<dbReference type="EMBL" id="CAXAMN010003603">
    <property type="protein sequence ID" value="CAK9005338.1"/>
    <property type="molecule type" value="Genomic_DNA"/>
</dbReference>